<keyword evidence="3" id="KW-1185">Reference proteome</keyword>
<dbReference type="Gene3D" id="3.30.565.10">
    <property type="entry name" value="Histidine kinase-like ATPase, C-terminal domain"/>
    <property type="match status" value="1"/>
</dbReference>
<dbReference type="Proteomes" id="UP000238801">
    <property type="component" value="Unassembled WGS sequence"/>
</dbReference>
<accession>A0A2T0X8E3</accession>
<dbReference type="InterPro" id="IPR036890">
    <property type="entry name" value="HATPase_C_sf"/>
</dbReference>
<dbReference type="EMBL" id="PVTT01000001">
    <property type="protein sequence ID" value="PRY95206.1"/>
    <property type="molecule type" value="Genomic_DNA"/>
</dbReference>
<protein>
    <submittedName>
        <fullName evidence="2">Histidine phosphotransferase ChpT</fullName>
    </submittedName>
</protein>
<comment type="caution">
    <text evidence="2">The sequence shown here is derived from an EMBL/GenBank/DDBJ whole genome shotgun (WGS) entry which is preliminary data.</text>
</comment>
<sequence>MTPRSQPAVARPVPAEGPDLPALVASRICHDLVSPLGAIGNGLELIEMTGAPGKPEMALIGESAADATARIRFFRVAFGAAAPGAAIGAEEVRSALAGRARGSRMALDWGVRDSLTRLEAKAAFLALACLESACAYGGTARAARDGDGRWTLSLGAARLRTEDAFWPVAAGGPAPADLPSSAVQFALLPLAAASLGRVVTIDRGATRIAVRF</sequence>
<dbReference type="Pfam" id="PF10090">
    <property type="entry name" value="HPTransfase"/>
    <property type="match status" value="1"/>
</dbReference>
<proteinExistence type="predicted"/>
<reference evidence="2 3" key="1">
    <citation type="submission" date="2018-03" db="EMBL/GenBank/DDBJ databases">
        <title>Genomic Encyclopedia of Archaeal and Bacterial Type Strains, Phase II (KMG-II): from individual species to whole genera.</title>
        <authorList>
            <person name="Goeker M."/>
        </authorList>
    </citation>
    <scope>NUCLEOTIDE SEQUENCE [LARGE SCALE GENOMIC DNA]</scope>
    <source>
        <strain evidence="2 3">DSM 29318</strain>
    </source>
</reference>
<evidence type="ECO:0000259" key="1">
    <source>
        <dbReference type="Pfam" id="PF10090"/>
    </source>
</evidence>
<gene>
    <name evidence="2" type="ORF">BCF33_0820</name>
</gene>
<dbReference type="AlphaFoldDB" id="A0A2T0X8E3"/>
<keyword evidence="2" id="KW-0808">Transferase</keyword>
<evidence type="ECO:0000313" key="3">
    <source>
        <dbReference type="Proteomes" id="UP000238801"/>
    </source>
</evidence>
<organism evidence="2 3">
    <name type="scientific">Hasllibacter halocynthiae</name>
    <dbReference type="NCBI Taxonomy" id="595589"/>
    <lineage>
        <taxon>Bacteria</taxon>
        <taxon>Pseudomonadati</taxon>
        <taxon>Pseudomonadota</taxon>
        <taxon>Alphaproteobacteria</taxon>
        <taxon>Rhodobacterales</taxon>
        <taxon>Roseobacteraceae</taxon>
        <taxon>Hasllibacter</taxon>
    </lineage>
</organism>
<dbReference type="GO" id="GO:0016740">
    <property type="term" value="F:transferase activity"/>
    <property type="evidence" value="ECO:0007669"/>
    <property type="project" value="UniProtKB-KW"/>
</dbReference>
<dbReference type="InterPro" id="IPR018762">
    <property type="entry name" value="ChpT_C"/>
</dbReference>
<name>A0A2T0X8E3_9RHOB</name>
<evidence type="ECO:0000313" key="2">
    <source>
        <dbReference type="EMBL" id="PRY95206.1"/>
    </source>
</evidence>
<feature type="domain" description="Histidine phosphotransferase ChpT C-terminal" evidence="1">
    <location>
        <begin position="90"/>
        <end position="205"/>
    </location>
</feature>
<dbReference type="Gene3D" id="1.10.287.130">
    <property type="match status" value="1"/>
</dbReference>